<dbReference type="PANTHER" id="PTHR14009:SF13">
    <property type="entry name" value="LETM1 DOMAIN-CONTAINING PROTEIN 1"/>
    <property type="match status" value="1"/>
</dbReference>
<dbReference type="GO" id="GO:0043022">
    <property type="term" value="F:ribosome binding"/>
    <property type="evidence" value="ECO:0007669"/>
    <property type="project" value="InterPro"/>
</dbReference>
<dbReference type="EMBL" id="VIIS01001922">
    <property type="protein sequence ID" value="KAF0290911.1"/>
    <property type="molecule type" value="Genomic_DNA"/>
</dbReference>
<proteinExistence type="predicted"/>
<dbReference type="InterPro" id="IPR033122">
    <property type="entry name" value="LETM1-like_RBD"/>
</dbReference>
<evidence type="ECO:0000256" key="2">
    <source>
        <dbReference type="ARBA" id="ARBA00022692"/>
    </source>
</evidence>
<organism evidence="10 11">
    <name type="scientific">Amphibalanus amphitrite</name>
    <name type="common">Striped barnacle</name>
    <name type="synonym">Balanus amphitrite</name>
    <dbReference type="NCBI Taxonomy" id="1232801"/>
    <lineage>
        <taxon>Eukaryota</taxon>
        <taxon>Metazoa</taxon>
        <taxon>Ecdysozoa</taxon>
        <taxon>Arthropoda</taxon>
        <taxon>Crustacea</taxon>
        <taxon>Multicrustacea</taxon>
        <taxon>Cirripedia</taxon>
        <taxon>Thoracica</taxon>
        <taxon>Thoracicalcarea</taxon>
        <taxon>Balanomorpha</taxon>
        <taxon>Balanoidea</taxon>
        <taxon>Balanidae</taxon>
        <taxon>Amphibalaninae</taxon>
        <taxon>Amphibalanus</taxon>
    </lineage>
</organism>
<evidence type="ECO:0000259" key="9">
    <source>
        <dbReference type="PROSITE" id="PS51758"/>
    </source>
</evidence>
<gene>
    <name evidence="10" type="primary">LETMD1</name>
    <name evidence="10" type="ORF">FJT64_010911</name>
</gene>
<dbReference type="OrthoDB" id="73691at2759"/>
<evidence type="ECO:0000256" key="6">
    <source>
        <dbReference type="ARBA" id="ARBA00023136"/>
    </source>
</evidence>
<evidence type="ECO:0000256" key="3">
    <source>
        <dbReference type="ARBA" id="ARBA00022792"/>
    </source>
</evidence>
<keyword evidence="5 7" id="KW-0496">Mitochondrion</keyword>
<comment type="caution">
    <text evidence="10">The sequence shown here is derived from an EMBL/GenBank/DDBJ whole genome shotgun (WGS) entry which is preliminary data.</text>
</comment>
<evidence type="ECO:0000256" key="1">
    <source>
        <dbReference type="ARBA" id="ARBA00004434"/>
    </source>
</evidence>
<reference evidence="10 11" key="1">
    <citation type="submission" date="2019-07" db="EMBL/GenBank/DDBJ databases">
        <title>Draft genome assembly of a fouling barnacle, Amphibalanus amphitrite (Darwin, 1854): The first reference genome for Thecostraca.</title>
        <authorList>
            <person name="Kim W."/>
        </authorList>
    </citation>
    <scope>NUCLEOTIDE SEQUENCE [LARGE SCALE GENOMIC DNA]</scope>
    <source>
        <strain evidence="10">SNU_AA5</strain>
        <tissue evidence="10">Soma without cirri and trophi</tissue>
    </source>
</reference>
<dbReference type="Pfam" id="PF07766">
    <property type="entry name" value="LETM1_RBD"/>
    <property type="match status" value="1"/>
</dbReference>
<dbReference type="PROSITE" id="PS51758">
    <property type="entry name" value="LETM1_RBD"/>
    <property type="match status" value="1"/>
</dbReference>
<keyword evidence="3" id="KW-0999">Mitochondrion inner membrane</keyword>
<comment type="subcellular location">
    <subcellularLocation>
        <location evidence="1">Mitochondrion inner membrane</location>
        <topology evidence="1">Single-pass membrane protein</topology>
    </subcellularLocation>
</comment>
<keyword evidence="2 8" id="KW-0812">Transmembrane</keyword>
<evidence type="ECO:0000256" key="7">
    <source>
        <dbReference type="PROSITE-ProRule" id="PRU01094"/>
    </source>
</evidence>
<keyword evidence="4 8" id="KW-1133">Transmembrane helix</keyword>
<evidence type="ECO:0000256" key="5">
    <source>
        <dbReference type="ARBA" id="ARBA00023128"/>
    </source>
</evidence>
<evidence type="ECO:0000256" key="8">
    <source>
        <dbReference type="SAM" id="Phobius"/>
    </source>
</evidence>
<sequence length="370" mass="41940">MYHLSSRTVLSRLVAGLHYPSAHHGNLLSSHAGKRCLQTGLGHTAAPEGRRPVTRLQKYVFGRYVEYLQRFQRALENEFPTAFRLYRVFSVGVKDFARDVKSFALLARKVHGLGLRSLSRRELELYFQMPRDMRAVAPVLLVAALPLAQNVVFPLAYLFPRQLLCRHFWSLQQRSDFALYEHKRRLAHHLSAFRHLQARRHLVTPESARLSLKHVFTLLGSGQVPCSADILALRPIFEGGPFSLERLSAVQVLTVCAVSPCSAPAAEAARSELCSPFCGGRRLREHGELLRHMDRAMLAEGVTAMSQEELYYACFLRGLNPQNLPHEQLAWWLSEWATVSASIEPAAVSLLLHCPLLLGYNQPTNWQLRY</sequence>
<dbReference type="Proteomes" id="UP000440578">
    <property type="component" value="Unassembled WGS sequence"/>
</dbReference>
<dbReference type="PANTHER" id="PTHR14009">
    <property type="entry name" value="LEUCINE ZIPPER-EF-HAND CONTAINING TRANSMEMBRANE PROTEIN"/>
    <property type="match status" value="1"/>
</dbReference>
<dbReference type="AlphaFoldDB" id="A0A6A4VNP7"/>
<feature type="transmembrane region" description="Helical" evidence="8">
    <location>
        <begin position="135"/>
        <end position="159"/>
    </location>
</feature>
<accession>A0A6A4VNP7</accession>
<dbReference type="GO" id="GO:0030003">
    <property type="term" value="P:intracellular monoatomic cation homeostasis"/>
    <property type="evidence" value="ECO:0007669"/>
    <property type="project" value="TreeGrafter"/>
</dbReference>
<keyword evidence="11" id="KW-1185">Reference proteome</keyword>
<evidence type="ECO:0000256" key="4">
    <source>
        <dbReference type="ARBA" id="ARBA00022989"/>
    </source>
</evidence>
<evidence type="ECO:0000313" key="11">
    <source>
        <dbReference type="Proteomes" id="UP000440578"/>
    </source>
</evidence>
<protein>
    <submittedName>
        <fullName evidence="10">LETM1 domain-containing protein 1</fullName>
    </submittedName>
</protein>
<dbReference type="GO" id="GO:0005743">
    <property type="term" value="C:mitochondrial inner membrane"/>
    <property type="evidence" value="ECO:0007669"/>
    <property type="project" value="UniProtKB-SubCell"/>
</dbReference>
<name>A0A6A4VNP7_AMPAM</name>
<feature type="domain" description="Letm1 RBD" evidence="9">
    <location>
        <begin position="178"/>
        <end position="370"/>
    </location>
</feature>
<keyword evidence="6 8" id="KW-0472">Membrane</keyword>
<evidence type="ECO:0000313" key="10">
    <source>
        <dbReference type="EMBL" id="KAF0290911.1"/>
    </source>
</evidence>
<dbReference type="InterPro" id="IPR044202">
    <property type="entry name" value="LETM1/MDM38-like"/>
</dbReference>